<protein>
    <submittedName>
        <fullName evidence="1">Uncharacterized protein</fullName>
    </submittedName>
</protein>
<comment type="caution">
    <text evidence="1">The sequence shown here is derived from an EMBL/GenBank/DDBJ whole genome shotgun (WGS) entry which is preliminary data.</text>
</comment>
<sequence length="85" mass="9656">MQNGEVQEKVLEKPLRRHLVKALELKVVLLAVQQKKKLAMRFRELTGEIEKTVPSISNNLGSSSRRALFHSPDCDKKSSIFLPSK</sequence>
<proteinExistence type="predicted"/>
<organism evidence="1 2">
    <name type="scientific">Rhamnusium bicolor</name>
    <dbReference type="NCBI Taxonomy" id="1586634"/>
    <lineage>
        <taxon>Eukaryota</taxon>
        <taxon>Metazoa</taxon>
        <taxon>Ecdysozoa</taxon>
        <taxon>Arthropoda</taxon>
        <taxon>Hexapoda</taxon>
        <taxon>Insecta</taxon>
        <taxon>Pterygota</taxon>
        <taxon>Neoptera</taxon>
        <taxon>Endopterygota</taxon>
        <taxon>Coleoptera</taxon>
        <taxon>Polyphaga</taxon>
        <taxon>Cucujiformia</taxon>
        <taxon>Chrysomeloidea</taxon>
        <taxon>Cerambycidae</taxon>
        <taxon>Lepturinae</taxon>
        <taxon>Rhagiini</taxon>
        <taxon>Rhamnusium</taxon>
    </lineage>
</organism>
<name>A0AAV8XA50_9CUCU</name>
<evidence type="ECO:0000313" key="1">
    <source>
        <dbReference type="EMBL" id="KAJ8935450.1"/>
    </source>
</evidence>
<reference evidence="1" key="1">
    <citation type="journal article" date="2023" name="Insect Mol. Biol.">
        <title>Genome sequencing provides insights into the evolution of gene families encoding plant cell wall-degrading enzymes in longhorned beetles.</title>
        <authorList>
            <person name="Shin N.R."/>
            <person name="Okamura Y."/>
            <person name="Kirsch R."/>
            <person name="Pauchet Y."/>
        </authorList>
    </citation>
    <scope>NUCLEOTIDE SEQUENCE</scope>
    <source>
        <strain evidence="1">RBIC_L_NR</strain>
    </source>
</reference>
<dbReference type="AlphaFoldDB" id="A0AAV8XA50"/>
<dbReference type="Proteomes" id="UP001162156">
    <property type="component" value="Unassembled WGS sequence"/>
</dbReference>
<dbReference type="EMBL" id="JANEYF010003577">
    <property type="protein sequence ID" value="KAJ8935450.1"/>
    <property type="molecule type" value="Genomic_DNA"/>
</dbReference>
<gene>
    <name evidence="1" type="ORF">NQ314_012870</name>
</gene>
<keyword evidence="2" id="KW-1185">Reference proteome</keyword>
<evidence type="ECO:0000313" key="2">
    <source>
        <dbReference type="Proteomes" id="UP001162156"/>
    </source>
</evidence>
<accession>A0AAV8XA50</accession>